<feature type="domain" description="HTH gntR-type" evidence="4">
    <location>
        <begin position="11"/>
        <end position="78"/>
    </location>
</feature>
<dbReference type="InterPro" id="IPR000524">
    <property type="entry name" value="Tscrpt_reg_HTH_GntR"/>
</dbReference>
<keyword evidence="3" id="KW-0804">Transcription</keyword>
<keyword evidence="1" id="KW-0805">Transcription regulation</keyword>
<evidence type="ECO:0000256" key="3">
    <source>
        <dbReference type="ARBA" id="ARBA00023163"/>
    </source>
</evidence>
<dbReference type="PROSITE" id="PS50949">
    <property type="entry name" value="HTH_GNTR"/>
    <property type="match status" value="1"/>
</dbReference>
<evidence type="ECO:0000256" key="2">
    <source>
        <dbReference type="ARBA" id="ARBA00023125"/>
    </source>
</evidence>
<proteinExistence type="predicted"/>
<organism evidence="5 6">
    <name type="scientific">Shinella curvata</name>
    <dbReference type="NCBI Taxonomy" id="1817964"/>
    <lineage>
        <taxon>Bacteria</taxon>
        <taxon>Pseudomonadati</taxon>
        <taxon>Pseudomonadota</taxon>
        <taxon>Alphaproteobacteria</taxon>
        <taxon>Hyphomicrobiales</taxon>
        <taxon>Rhizobiaceae</taxon>
        <taxon>Shinella</taxon>
    </lineage>
</organism>
<dbReference type="Gene3D" id="1.10.10.10">
    <property type="entry name" value="Winged helix-like DNA-binding domain superfamily/Winged helix DNA-binding domain"/>
    <property type="match status" value="1"/>
</dbReference>
<dbReference type="Pfam" id="PF07729">
    <property type="entry name" value="FCD"/>
    <property type="match status" value="1"/>
</dbReference>
<dbReference type="InterPro" id="IPR036390">
    <property type="entry name" value="WH_DNA-bd_sf"/>
</dbReference>
<evidence type="ECO:0000256" key="1">
    <source>
        <dbReference type="ARBA" id="ARBA00023015"/>
    </source>
</evidence>
<evidence type="ECO:0000313" key="5">
    <source>
        <dbReference type="EMBL" id="MDO6120489.1"/>
    </source>
</evidence>
<comment type="caution">
    <text evidence="5">The sequence shown here is derived from an EMBL/GenBank/DDBJ whole genome shotgun (WGS) entry which is preliminary data.</text>
</comment>
<reference evidence="5" key="1">
    <citation type="submission" date="2022-04" db="EMBL/GenBank/DDBJ databases">
        <title>Shinella lacus sp. nov., a novel member of the genus Shinella from water.</title>
        <authorList>
            <person name="Deng Y."/>
        </authorList>
    </citation>
    <scope>NUCLEOTIDE SEQUENCE</scope>
    <source>
        <strain evidence="5">JCM 31239</strain>
    </source>
</reference>
<protein>
    <submittedName>
        <fullName evidence="5">GntR family transcriptional regulator</fullName>
    </submittedName>
</protein>
<dbReference type="PANTHER" id="PTHR43537:SF41">
    <property type="entry name" value="TRANSCRIPTIONAL REGULATORY PROTEIN"/>
    <property type="match status" value="1"/>
</dbReference>
<dbReference type="InterPro" id="IPR011711">
    <property type="entry name" value="GntR_C"/>
</dbReference>
<gene>
    <name evidence="5" type="ORF">GB928_004760</name>
</gene>
<dbReference type="InterPro" id="IPR036388">
    <property type="entry name" value="WH-like_DNA-bd_sf"/>
</dbReference>
<dbReference type="EMBL" id="WHSC02000002">
    <property type="protein sequence ID" value="MDO6120489.1"/>
    <property type="molecule type" value="Genomic_DNA"/>
</dbReference>
<dbReference type="SUPFAM" id="SSF46785">
    <property type="entry name" value="Winged helix' DNA-binding domain"/>
    <property type="match status" value="1"/>
</dbReference>
<sequence length="227" mass="25807">MTAVGKNLKHKTMASAAAEEIRNRILSGSYPPGFQLRQDGLAGDLGMSRIPIREALVQLESEGLLKILPHRGAVVVQLTAEEIEELFNMRLLLEPFLFRRSAPLLTKEDFKALRQIQMHYAKSIDTLDIDRWNELNTEFHLTLYRHAHSPRIALTVQNLLVECDRHTRIQLSTIRGDRERAVAEHAELLRLCEQGAFEEGAHFMHLHIDHIRAGLVSLLAREVVSEG</sequence>
<name>A0ABT8X9U5_9HYPH</name>
<dbReference type="Gene3D" id="1.20.120.530">
    <property type="entry name" value="GntR ligand-binding domain-like"/>
    <property type="match status" value="1"/>
</dbReference>
<dbReference type="SMART" id="SM00895">
    <property type="entry name" value="FCD"/>
    <property type="match status" value="1"/>
</dbReference>
<dbReference type="InterPro" id="IPR008920">
    <property type="entry name" value="TF_FadR/GntR_C"/>
</dbReference>
<dbReference type="CDD" id="cd07377">
    <property type="entry name" value="WHTH_GntR"/>
    <property type="match status" value="1"/>
</dbReference>
<dbReference type="RefSeq" id="WP_244762054.1">
    <property type="nucleotide sequence ID" value="NZ_JALJCJ010000004.1"/>
</dbReference>
<evidence type="ECO:0000313" key="6">
    <source>
        <dbReference type="Proteomes" id="UP001177080"/>
    </source>
</evidence>
<dbReference type="SMART" id="SM00345">
    <property type="entry name" value="HTH_GNTR"/>
    <property type="match status" value="1"/>
</dbReference>
<dbReference type="Pfam" id="PF00392">
    <property type="entry name" value="GntR"/>
    <property type="match status" value="1"/>
</dbReference>
<evidence type="ECO:0000259" key="4">
    <source>
        <dbReference type="PROSITE" id="PS50949"/>
    </source>
</evidence>
<dbReference type="Proteomes" id="UP001177080">
    <property type="component" value="Unassembled WGS sequence"/>
</dbReference>
<keyword evidence="2" id="KW-0238">DNA-binding</keyword>
<keyword evidence="6" id="KW-1185">Reference proteome</keyword>
<dbReference type="SUPFAM" id="SSF48008">
    <property type="entry name" value="GntR ligand-binding domain-like"/>
    <property type="match status" value="1"/>
</dbReference>
<dbReference type="PANTHER" id="PTHR43537">
    <property type="entry name" value="TRANSCRIPTIONAL REGULATOR, GNTR FAMILY"/>
    <property type="match status" value="1"/>
</dbReference>
<accession>A0ABT8X9U5</accession>